<accession>A0ABS3JDC4</accession>
<dbReference type="RefSeq" id="WP_207327180.1">
    <property type="nucleotide sequence ID" value="NZ_JAFMYW010000001.1"/>
</dbReference>
<comment type="caution">
    <text evidence="1">The sequence shown here is derived from an EMBL/GenBank/DDBJ whole genome shotgun (WGS) entry which is preliminary data.</text>
</comment>
<evidence type="ECO:0008006" key="3">
    <source>
        <dbReference type="Google" id="ProtNLM"/>
    </source>
</evidence>
<reference evidence="1 2" key="1">
    <citation type="submission" date="2021-03" db="EMBL/GenBank/DDBJ databases">
        <title>Fibrella sp. HMF5405 genome sequencing and assembly.</title>
        <authorList>
            <person name="Kang H."/>
            <person name="Kim H."/>
            <person name="Bae S."/>
            <person name="Joh K."/>
        </authorList>
    </citation>
    <scope>NUCLEOTIDE SEQUENCE [LARGE SCALE GENOMIC DNA]</scope>
    <source>
        <strain evidence="1 2">HMF5405</strain>
    </source>
</reference>
<protein>
    <recommendedName>
        <fullName evidence="3">DUF403 domain-containing protein</fullName>
    </recommendedName>
</protein>
<sequence>MISESIFSLKAIWDFISPILSDNLKERAKLQSPEELGKKYAFELFQRLEKVEFLSNEFVFSLKAFVDIMSNNPNLESQQIAKEKLTICINNLAVEIENLSYGLEDLYPQLSIHLPDFVEQIKYYIYDRSNNILEINEKIIAEKIRRLNLDSFAQKKIEDLKIIYEKAIENNIKISNCINILRSFLAKQYLFKESFYR</sequence>
<evidence type="ECO:0000313" key="2">
    <source>
        <dbReference type="Proteomes" id="UP000664628"/>
    </source>
</evidence>
<organism evidence="1 2">
    <name type="scientific">Fibrella forsythiae</name>
    <dbReference type="NCBI Taxonomy" id="2817061"/>
    <lineage>
        <taxon>Bacteria</taxon>
        <taxon>Pseudomonadati</taxon>
        <taxon>Bacteroidota</taxon>
        <taxon>Cytophagia</taxon>
        <taxon>Cytophagales</taxon>
        <taxon>Spirosomataceae</taxon>
        <taxon>Fibrella</taxon>
    </lineage>
</organism>
<evidence type="ECO:0000313" key="1">
    <source>
        <dbReference type="EMBL" id="MBO0947264.1"/>
    </source>
</evidence>
<proteinExistence type="predicted"/>
<name>A0ABS3JDC4_9BACT</name>
<dbReference type="EMBL" id="JAFMYW010000001">
    <property type="protein sequence ID" value="MBO0947264.1"/>
    <property type="molecule type" value="Genomic_DNA"/>
</dbReference>
<keyword evidence="2" id="KW-1185">Reference proteome</keyword>
<gene>
    <name evidence="1" type="ORF">J2I46_01635</name>
</gene>
<dbReference type="Proteomes" id="UP000664628">
    <property type="component" value="Unassembled WGS sequence"/>
</dbReference>